<gene>
    <name evidence="1" type="ORF">BDK51DRAFT_42707</name>
</gene>
<organism evidence="1 2">
    <name type="scientific">Blyttiomyces helicus</name>
    <dbReference type="NCBI Taxonomy" id="388810"/>
    <lineage>
        <taxon>Eukaryota</taxon>
        <taxon>Fungi</taxon>
        <taxon>Fungi incertae sedis</taxon>
        <taxon>Chytridiomycota</taxon>
        <taxon>Chytridiomycota incertae sedis</taxon>
        <taxon>Chytridiomycetes</taxon>
        <taxon>Chytridiomycetes incertae sedis</taxon>
        <taxon>Blyttiomyces</taxon>
    </lineage>
</organism>
<evidence type="ECO:0000313" key="1">
    <source>
        <dbReference type="EMBL" id="RKO83249.1"/>
    </source>
</evidence>
<evidence type="ECO:0000313" key="2">
    <source>
        <dbReference type="Proteomes" id="UP000269721"/>
    </source>
</evidence>
<protein>
    <submittedName>
        <fullName evidence="1">Uncharacterized protein</fullName>
    </submittedName>
</protein>
<dbReference type="AlphaFoldDB" id="A0A4P9VUH7"/>
<proteinExistence type="predicted"/>
<dbReference type="EMBL" id="ML001465">
    <property type="protein sequence ID" value="RKO83249.1"/>
    <property type="molecule type" value="Genomic_DNA"/>
</dbReference>
<sequence length="227" mass="24186">MTGAKQGRNGAVMPAGPQRLLERMPGVGTRLGRVALHIKFLQEHLGAVLKVNAKSTKMERSVGLAMVQLKGGANFKFESAIDAPKAALNLLSGIDLRRNGFRLTTPTDELATSKFLLKKKTPNGLRVVENFLILENKLPSSTISPVHAPASTFAINAAGEDLMALCHLQLGHPIIASLYPQHSNMLQVPTGETGPSIGAVVHYCPSGEGARTHIDMWGPNSPPAGVY</sequence>
<keyword evidence="2" id="KW-1185">Reference proteome</keyword>
<dbReference type="Proteomes" id="UP000269721">
    <property type="component" value="Unassembled WGS sequence"/>
</dbReference>
<accession>A0A4P9VUH7</accession>
<reference evidence="2" key="1">
    <citation type="journal article" date="2018" name="Nat. Microbiol.">
        <title>Leveraging single-cell genomics to expand the fungal tree of life.</title>
        <authorList>
            <person name="Ahrendt S.R."/>
            <person name="Quandt C.A."/>
            <person name="Ciobanu D."/>
            <person name="Clum A."/>
            <person name="Salamov A."/>
            <person name="Andreopoulos B."/>
            <person name="Cheng J.F."/>
            <person name="Woyke T."/>
            <person name="Pelin A."/>
            <person name="Henrissat B."/>
            <person name="Reynolds N.K."/>
            <person name="Benny G.L."/>
            <person name="Smith M.E."/>
            <person name="James T.Y."/>
            <person name="Grigoriev I.V."/>
        </authorList>
    </citation>
    <scope>NUCLEOTIDE SEQUENCE [LARGE SCALE GENOMIC DNA]</scope>
</reference>
<name>A0A4P9VUH7_9FUNG</name>